<evidence type="ECO:0000313" key="1">
    <source>
        <dbReference type="EMBL" id="RGE61649.1"/>
    </source>
</evidence>
<dbReference type="RefSeq" id="WP_117544302.1">
    <property type="nucleotide sequence ID" value="NZ_QVLV01000005.1"/>
</dbReference>
<sequence>MQRERQKGNRDFGNRHIALFLSLVLLILCLVPGCDTLAVGIGGDAGSDTAAVFDSFTRDLFIDLASQDELTLNYTLADPSAYGITEAKSVFGSYSLENQKAEEELDEQLLEALKGIREKDLTGERLLTYKILKEVLEKEQAGKGLELYAEPLSPTIGMQTELPVLLAEYHFYRKESVDTYLKLLGQIDEYYRQILEFEQEKAKAGLFMGTRMADQVLASCEPYMEAPEGGLMDQSFRERLEEMPELTPEEKEDYIKKNLEVLETHFVPAYEELYAGLKQLRGSGTNELGIYYLPEGRRYYEYLVDCSIYTSFSSVNDLRKAIEEQLEKDWDAIVEVLDNNPDGLEEMWEESFFSDDPETVLTYLKKEVEKAYPALPENGYQIKYVPESLEASMSPAFYLTPPMDMPQNNVIYINRGSGSYDVLTVLAHEGYPGHLYQNVYYLGREVPEVRHALNFTAYSEGWATYVENRSYLFEDNGLGNVMGELMRRDSSVTKAVYALLDIRVNYEGWNREETASFLQQIYNLDEDTVNEIYDALIANPGNYLQYYAGCLEIERMRAEAEEKLGAAFDEKEFHTFILDMGPAPFTIIRDYFDEWLKTAQKSG</sequence>
<dbReference type="PANTHER" id="PTHR33361:SF2">
    <property type="entry name" value="DUF885 DOMAIN-CONTAINING PROTEIN"/>
    <property type="match status" value="1"/>
</dbReference>
<dbReference type="PANTHER" id="PTHR33361">
    <property type="entry name" value="GLR0591 PROTEIN"/>
    <property type="match status" value="1"/>
</dbReference>
<reference evidence="1" key="1">
    <citation type="submission" date="2018-08" db="EMBL/GenBank/DDBJ databases">
        <title>A genome reference for cultivated species of the human gut microbiota.</title>
        <authorList>
            <person name="Zou Y."/>
            <person name="Xue W."/>
            <person name="Luo G."/>
        </authorList>
    </citation>
    <scope>NUCLEOTIDE SEQUENCE [LARGE SCALE GENOMIC DNA]</scope>
    <source>
        <strain evidence="1">TF05-5AC</strain>
    </source>
</reference>
<keyword evidence="2" id="KW-1185">Reference proteome</keyword>
<dbReference type="AlphaFoldDB" id="A0A3E3I6K5"/>
<dbReference type="Proteomes" id="UP000260812">
    <property type="component" value="Unassembled WGS sequence"/>
</dbReference>
<name>A0A3E3I6K5_9FIRM</name>
<accession>A0A3E3I6K5</accession>
<protein>
    <submittedName>
        <fullName evidence="1">DUF885 domain-containing protein</fullName>
    </submittedName>
</protein>
<dbReference type="InterPro" id="IPR010281">
    <property type="entry name" value="DUF885"/>
</dbReference>
<evidence type="ECO:0000313" key="2">
    <source>
        <dbReference type="Proteomes" id="UP000260812"/>
    </source>
</evidence>
<organism evidence="1 2">
    <name type="scientific">Eisenbergiella massiliensis</name>
    <dbReference type="NCBI Taxonomy" id="1720294"/>
    <lineage>
        <taxon>Bacteria</taxon>
        <taxon>Bacillati</taxon>
        <taxon>Bacillota</taxon>
        <taxon>Clostridia</taxon>
        <taxon>Lachnospirales</taxon>
        <taxon>Lachnospiraceae</taxon>
        <taxon>Eisenbergiella</taxon>
    </lineage>
</organism>
<dbReference type="EMBL" id="QVLV01000005">
    <property type="protein sequence ID" value="RGE61649.1"/>
    <property type="molecule type" value="Genomic_DNA"/>
</dbReference>
<proteinExistence type="predicted"/>
<gene>
    <name evidence="1" type="ORF">DXC51_08785</name>
</gene>
<comment type="caution">
    <text evidence="1">The sequence shown here is derived from an EMBL/GenBank/DDBJ whole genome shotgun (WGS) entry which is preliminary data.</text>
</comment>
<dbReference type="GeneID" id="97986971"/>
<dbReference type="Pfam" id="PF05960">
    <property type="entry name" value="DUF885"/>
    <property type="match status" value="1"/>
</dbReference>